<evidence type="ECO:0000313" key="3">
    <source>
        <dbReference type="Proteomes" id="UP000001882"/>
    </source>
</evidence>
<organism evidence="2 3">
    <name type="scientific">Methanocella paludicola (strain DSM 17711 / JCM 13418 / NBRC 101707 / SANAE)</name>
    <dbReference type="NCBI Taxonomy" id="304371"/>
    <lineage>
        <taxon>Archaea</taxon>
        <taxon>Methanobacteriati</taxon>
        <taxon>Methanobacteriota</taxon>
        <taxon>Stenosarchaea group</taxon>
        <taxon>Methanomicrobia</taxon>
        <taxon>Methanocellales</taxon>
        <taxon>Methanocellaceae</taxon>
        <taxon>Methanocella</taxon>
    </lineage>
</organism>
<dbReference type="InterPro" id="IPR017900">
    <property type="entry name" value="4Fe4S_Fe_S_CS"/>
</dbReference>
<accession>D1Z2C1</accession>
<feature type="domain" description="4Fe-4S ferredoxin-type" evidence="1">
    <location>
        <begin position="234"/>
        <end position="263"/>
    </location>
</feature>
<dbReference type="CDD" id="cd10549">
    <property type="entry name" value="MtMvhB_like"/>
    <property type="match status" value="2"/>
</dbReference>
<feature type="domain" description="4Fe-4S ferredoxin-type" evidence="1">
    <location>
        <begin position="304"/>
        <end position="334"/>
    </location>
</feature>
<dbReference type="PIRSF" id="PIRSF005658">
    <property type="entry name" value="FwdF"/>
    <property type="match status" value="1"/>
</dbReference>
<feature type="domain" description="4Fe-4S ferredoxin-type" evidence="1">
    <location>
        <begin position="158"/>
        <end position="187"/>
    </location>
</feature>
<feature type="domain" description="4Fe-4S ferredoxin-type" evidence="1">
    <location>
        <begin position="25"/>
        <end position="54"/>
    </location>
</feature>
<dbReference type="InParanoid" id="D1Z2C1"/>
<reference evidence="2 3" key="2">
    <citation type="journal article" date="2008" name="Int. J. Syst. Evol. Microbiol.">
        <title>Methanocella paludicola gen. nov., sp. nov., a methane-producing archaeon, the first isolate of the lineage 'Rice Cluster I', and proposal of the new archaeal order Methanocellales ord. nov.</title>
        <authorList>
            <person name="Sakai S."/>
            <person name="Imachi H."/>
            <person name="Hanada S."/>
            <person name="Ohashi A."/>
            <person name="Harada H."/>
            <person name="Kamagata Y."/>
        </authorList>
    </citation>
    <scope>NUCLEOTIDE SEQUENCE [LARGE SCALE GENOMIC DNA]</scope>
    <source>
        <strain evidence="3">DSM 17711 / JCM 13418 / NBRC 101707 / SANAE</strain>
    </source>
</reference>
<dbReference type="eggNOG" id="arCOG02180">
    <property type="taxonomic scope" value="Archaea"/>
</dbReference>
<dbReference type="PROSITE" id="PS51379">
    <property type="entry name" value="4FE4S_FER_2"/>
    <property type="match status" value="8"/>
</dbReference>
<dbReference type="Gene3D" id="3.30.70.20">
    <property type="match status" value="3"/>
</dbReference>
<dbReference type="STRING" id="304371.MCP_2771"/>
<dbReference type="Proteomes" id="UP000001882">
    <property type="component" value="Chromosome"/>
</dbReference>
<reference evidence="3" key="3">
    <citation type="journal article" date="2011" name="PLoS ONE">
        <title>Genome sequence of a mesophilic hydrogenotrophic methanogen Methanocella paludicola, the first cultivated representative of the order Methanocellales.</title>
        <authorList>
            <person name="Sakai S."/>
            <person name="Takaki Y."/>
            <person name="Shimamura S."/>
            <person name="Sekine M."/>
            <person name="Tajima T."/>
            <person name="Kosugi H."/>
            <person name="Ichikawa N."/>
            <person name="Tasumi E."/>
            <person name="Hiraki A.T."/>
            <person name="Shimizu A."/>
            <person name="Kato Y."/>
            <person name="Nishiko R."/>
            <person name="Mori K."/>
            <person name="Fujita N."/>
            <person name="Imachi H."/>
            <person name="Takai K."/>
        </authorList>
    </citation>
    <scope>NUCLEOTIDE SEQUENCE [LARGE SCALE GENOMIC DNA]</scope>
    <source>
        <strain evidence="3">DSM 17711 / JCM 13418 / NBRC 101707 / SANAE</strain>
    </source>
</reference>
<feature type="domain" description="4Fe-4S ferredoxin-type" evidence="1">
    <location>
        <begin position="196"/>
        <end position="225"/>
    </location>
</feature>
<sequence length="364" mass="40085">MFPSYSKKIENNKLDVEQKLLLTRSNLTVDLDKCTGCGVCIDACPEEAISEGPLGAVGRGKAKTSKIDVDAKKCSYCGVCNIMCPFDAIKLTVDGQPKLPIIEQQGFPQIAKDAKIDPEKCTRCVLCEEVCPRDAIKREVADVDQGHKASSTNTKYALEFKLDEDKCTLCGICAELCDAYKIDYKEPTPLTVKKIGKLNFDEKKCDYCQLCISACPEEAIKLERKELAAPKLSGKVDIDLEKCITCSWCQVICPRDAAKVEKLFEGEYELVTDRCPAGCSTCVEVCPANALYIPPVEEAGQKPGKLSYNKDFCMYCGACIKACPADGTIRMKRTKINWKGEETNLSKKISDKLMAEKTPKIKGA</sequence>
<dbReference type="Pfam" id="PF12838">
    <property type="entry name" value="Fer4_7"/>
    <property type="match status" value="3"/>
</dbReference>
<feature type="domain" description="4Fe-4S ferredoxin-type" evidence="1">
    <location>
        <begin position="266"/>
        <end position="296"/>
    </location>
</feature>
<feature type="domain" description="4Fe-4S ferredoxin-type" evidence="1">
    <location>
        <begin position="112"/>
        <end position="141"/>
    </location>
</feature>
<dbReference type="GeneID" id="8682886"/>
<dbReference type="EMBL" id="AP011532">
    <property type="protein sequence ID" value="BAI62843.1"/>
    <property type="molecule type" value="Genomic_DNA"/>
</dbReference>
<dbReference type="KEGG" id="mpd:MCP_2771"/>
<dbReference type="PANTHER" id="PTHR43193:SF2">
    <property type="entry name" value="POLYFERREDOXIN PROTEIN FWDF"/>
    <property type="match status" value="1"/>
</dbReference>
<dbReference type="OrthoDB" id="23833at2157"/>
<dbReference type="SUPFAM" id="SSF54862">
    <property type="entry name" value="4Fe-4S ferredoxins"/>
    <property type="match status" value="1"/>
</dbReference>
<dbReference type="GO" id="GO:0016491">
    <property type="term" value="F:oxidoreductase activity"/>
    <property type="evidence" value="ECO:0007669"/>
    <property type="project" value="UniProtKB-ARBA"/>
</dbReference>
<feature type="domain" description="4Fe-4S ferredoxin-type" evidence="1">
    <location>
        <begin position="65"/>
        <end position="94"/>
    </location>
</feature>
<dbReference type="InterPro" id="IPR043256">
    <property type="entry name" value="MvhB-like"/>
</dbReference>
<proteinExistence type="predicted"/>
<dbReference type="PANTHER" id="PTHR43193">
    <property type="match status" value="1"/>
</dbReference>
<gene>
    <name evidence="2" type="primary">fwdF-2</name>
    <name evidence="2" type="ordered locus">MCP_2771</name>
</gene>
<keyword evidence="3" id="KW-1185">Reference proteome</keyword>
<dbReference type="AlphaFoldDB" id="D1Z2C1"/>
<name>D1Z2C1_METPS</name>
<dbReference type="InterPro" id="IPR017896">
    <property type="entry name" value="4Fe4S_Fe-S-bd"/>
</dbReference>
<evidence type="ECO:0000259" key="1">
    <source>
        <dbReference type="PROSITE" id="PS51379"/>
    </source>
</evidence>
<dbReference type="PROSITE" id="PS00198">
    <property type="entry name" value="4FE4S_FER_1"/>
    <property type="match status" value="5"/>
</dbReference>
<reference evidence="2 3" key="1">
    <citation type="journal article" date="2007" name="Appl. Environ. Microbiol.">
        <title>Isolation of key methanogens for global methane emission from rice paddy fields: a novel isolate affiliated with the clone cluster rice cluster I.</title>
        <authorList>
            <person name="Sakai S."/>
            <person name="Imachi H."/>
            <person name="Sekiguchi Y."/>
            <person name="Ohashi A."/>
            <person name="Harada H."/>
            <person name="Kamagata Y."/>
        </authorList>
    </citation>
    <scope>NUCLEOTIDE SEQUENCE [LARGE SCALE GENOMIC DNA]</scope>
    <source>
        <strain evidence="3">DSM 17711 / JCM 13418 / NBRC 101707 / SANAE</strain>
    </source>
</reference>
<dbReference type="Gene3D" id="3.30.70.3270">
    <property type="match status" value="2"/>
</dbReference>
<protein>
    <submittedName>
        <fullName evidence="2">Tungsten-containing formylmethanofuran dehydrogenase subunit F</fullName>
    </submittedName>
</protein>
<dbReference type="RefSeq" id="WP_012901513.1">
    <property type="nucleotide sequence ID" value="NC_013665.1"/>
</dbReference>
<dbReference type="InterPro" id="IPR052977">
    <property type="entry name" value="Polyferredoxin-like_ET"/>
</dbReference>
<evidence type="ECO:0000313" key="2">
    <source>
        <dbReference type="EMBL" id="BAI62843.1"/>
    </source>
</evidence>
<dbReference type="Pfam" id="PF00037">
    <property type="entry name" value="Fer4"/>
    <property type="match status" value="1"/>
</dbReference>